<reference evidence="1 2" key="1">
    <citation type="submission" date="2022-07" db="EMBL/GenBank/DDBJ databases">
        <title>Methylomonas rivi sp. nov., Methylomonas rosea sp. nov., Methylomonas aureus sp. nov. and Methylomonas subterranea sp. nov., four novel methanotrophs isolated from a freshwater creek and the deep terrestrial subsurface.</title>
        <authorList>
            <person name="Abin C."/>
            <person name="Sankaranarayanan K."/>
            <person name="Garner C."/>
            <person name="Sindelar R."/>
            <person name="Kotary K."/>
            <person name="Garner R."/>
            <person name="Barclay S."/>
            <person name="Lawson P."/>
            <person name="Krumholz L."/>
        </authorList>
    </citation>
    <scope>NUCLEOTIDE SEQUENCE [LARGE SCALE GENOMIC DNA]</scope>
    <source>
        <strain evidence="1 2">WSC-7</strain>
    </source>
</reference>
<evidence type="ECO:0000313" key="1">
    <source>
        <dbReference type="EMBL" id="MCQ8118593.1"/>
    </source>
</evidence>
<name>A0ABT1TWY9_9GAMM</name>
<dbReference type="RefSeq" id="WP_256607582.1">
    <property type="nucleotide sequence ID" value="NZ_JANIBL010000044.1"/>
</dbReference>
<dbReference type="SUPFAM" id="SSF88713">
    <property type="entry name" value="Glycoside hydrolase/deacetylase"/>
    <property type="match status" value="1"/>
</dbReference>
<proteinExistence type="predicted"/>
<keyword evidence="2" id="KW-1185">Reference proteome</keyword>
<dbReference type="EMBL" id="JANIBL010000044">
    <property type="protein sequence ID" value="MCQ8118593.1"/>
    <property type="molecule type" value="Genomic_DNA"/>
</dbReference>
<dbReference type="InterPro" id="IPR011330">
    <property type="entry name" value="Glyco_hydro/deAcase_b/a-brl"/>
</dbReference>
<organism evidence="1 2">
    <name type="scientific">Methylomonas rosea</name>
    <dbReference type="NCBI Taxonomy" id="2952227"/>
    <lineage>
        <taxon>Bacteria</taxon>
        <taxon>Pseudomonadati</taxon>
        <taxon>Pseudomonadota</taxon>
        <taxon>Gammaproteobacteria</taxon>
        <taxon>Methylococcales</taxon>
        <taxon>Methylococcaceae</taxon>
        <taxon>Methylomonas</taxon>
    </lineage>
</organism>
<dbReference type="Gene3D" id="3.20.20.370">
    <property type="entry name" value="Glycoside hydrolase/deacetylase"/>
    <property type="match status" value="1"/>
</dbReference>
<evidence type="ECO:0000313" key="2">
    <source>
        <dbReference type="Proteomes" id="UP001524570"/>
    </source>
</evidence>
<comment type="caution">
    <text evidence="1">The sequence shown here is derived from an EMBL/GenBank/DDBJ whole genome shotgun (WGS) entry which is preliminary data.</text>
</comment>
<dbReference type="Proteomes" id="UP001524570">
    <property type="component" value="Unassembled WGS sequence"/>
</dbReference>
<sequence length="279" mass="31713">MPADWLRPVRMALDAREQAIEIFFRDDDAGWDDDRLYALLECFRDCNIPIDLAVIPEMLSQLLAGSLLGRWRRNPFMLGLHQHGYSHTNHENQGRKCEFGVSRSEERQFKDLLAGKQQLECLFGSALDRIFTPPWNRCSQATADSLLKLGFQALSRNRGAAPLNTGTLREIPVAIDWCGIRVKSAQPWLVLGQAIADVMYPEHQEPLGIMLHHAVMDADDLEHLQALLQLFREHPNAHCRLMREFLDDTKALDAPVCSFPLESQAVLTAMRSCLNLPHH</sequence>
<evidence type="ECO:0008006" key="3">
    <source>
        <dbReference type="Google" id="ProtNLM"/>
    </source>
</evidence>
<accession>A0ABT1TWY9</accession>
<gene>
    <name evidence="1" type="ORF">NP589_14245</name>
</gene>
<protein>
    <recommendedName>
        <fullName evidence="3">Polysaccharide deacetylase</fullName>
    </recommendedName>
</protein>